<accession>A0ABW4GPC3</accession>
<keyword evidence="3" id="KW-0378">Hydrolase</keyword>
<reference evidence="4" key="1">
    <citation type="journal article" date="2019" name="Int. J. Syst. Evol. Microbiol.">
        <title>The Global Catalogue of Microorganisms (GCM) 10K type strain sequencing project: providing services to taxonomists for standard genome sequencing and annotation.</title>
        <authorList>
            <consortium name="The Broad Institute Genomics Platform"/>
            <consortium name="The Broad Institute Genome Sequencing Center for Infectious Disease"/>
            <person name="Wu L."/>
            <person name="Ma J."/>
        </authorList>
    </citation>
    <scope>NUCLEOTIDE SEQUENCE [LARGE SCALE GENOMIC DNA]</scope>
    <source>
        <strain evidence="4">CGMCC 1.15399</strain>
    </source>
</reference>
<comment type="similarity">
    <text evidence="1">Belongs to the Nudix hydrolase family.</text>
</comment>
<name>A0ABW4GPC3_9ACTN</name>
<evidence type="ECO:0000259" key="2">
    <source>
        <dbReference type="PROSITE" id="PS51462"/>
    </source>
</evidence>
<dbReference type="RefSeq" id="WP_219529351.1">
    <property type="nucleotide sequence ID" value="NZ_JAHKRM010000006.1"/>
</dbReference>
<sequence length="168" mass="18402">MDQVIATQTAPWIPMPHRLEVVLSSRLPPTGEITTAFAVVRDDADRMLLTCVDREGRGWDMPGGHLEPGESPVDAAVRELAEETGLVLAAEELSVFAWLRIELTRPVPEGYRYGALTHLVMFQARLDSPGPAVRPPAGSESTSAAWLPAEEVERLCAGQSWLIAYRTL</sequence>
<dbReference type="InterPro" id="IPR020084">
    <property type="entry name" value="NUDIX_hydrolase_CS"/>
</dbReference>
<dbReference type="PANTHER" id="PTHR43736:SF1">
    <property type="entry name" value="DIHYDRONEOPTERIN TRIPHOSPHATE DIPHOSPHATASE"/>
    <property type="match status" value="1"/>
</dbReference>
<dbReference type="Pfam" id="PF00293">
    <property type="entry name" value="NUDIX"/>
    <property type="match status" value="1"/>
</dbReference>
<feature type="domain" description="Nudix hydrolase" evidence="2">
    <location>
        <begin position="29"/>
        <end position="168"/>
    </location>
</feature>
<evidence type="ECO:0000313" key="3">
    <source>
        <dbReference type="EMBL" id="MFD1544617.1"/>
    </source>
</evidence>
<proteinExistence type="inferred from homology"/>
<keyword evidence="4" id="KW-1185">Reference proteome</keyword>
<dbReference type="EMBL" id="JBHUCM010000044">
    <property type="protein sequence ID" value="MFD1544617.1"/>
    <property type="molecule type" value="Genomic_DNA"/>
</dbReference>
<protein>
    <submittedName>
        <fullName evidence="3">NUDIX hydrolase</fullName>
        <ecNumber evidence="3">3.6.-.-</ecNumber>
    </submittedName>
</protein>
<dbReference type="PANTHER" id="PTHR43736">
    <property type="entry name" value="ADP-RIBOSE PYROPHOSPHATASE"/>
    <property type="match status" value="1"/>
</dbReference>
<dbReference type="GO" id="GO:0016787">
    <property type="term" value="F:hydrolase activity"/>
    <property type="evidence" value="ECO:0007669"/>
    <property type="project" value="UniProtKB-KW"/>
</dbReference>
<dbReference type="PROSITE" id="PS51462">
    <property type="entry name" value="NUDIX"/>
    <property type="match status" value="1"/>
</dbReference>
<dbReference type="EC" id="3.6.-.-" evidence="3"/>
<evidence type="ECO:0000256" key="1">
    <source>
        <dbReference type="ARBA" id="ARBA00005582"/>
    </source>
</evidence>
<evidence type="ECO:0000313" key="4">
    <source>
        <dbReference type="Proteomes" id="UP001597097"/>
    </source>
</evidence>
<dbReference type="CDD" id="cd02883">
    <property type="entry name" value="NUDIX_Hydrolase"/>
    <property type="match status" value="1"/>
</dbReference>
<gene>
    <name evidence="3" type="ORF">ACFSJ0_46770</name>
</gene>
<dbReference type="PROSITE" id="PS00893">
    <property type="entry name" value="NUDIX_BOX"/>
    <property type="match status" value="1"/>
</dbReference>
<organism evidence="3 4">
    <name type="scientific">Nonomuraea guangzhouensis</name>
    <dbReference type="NCBI Taxonomy" id="1291555"/>
    <lineage>
        <taxon>Bacteria</taxon>
        <taxon>Bacillati</taxon>
        <taxon>Actinomycetota</taxon>
        <taxon>Actinomycetes</taxon>
        <taxon>Streptosporangiales</taxon>
        <taxon>Streptosporangiaceae</taxon>
        <taxon>Nonomuraea</taxon>
    </lineage>
</organism>
<comment type="caution">
    <text evidence="3">The sequence shown here is derived from an EMBL/GenBank/DDBJ whole genome shotgun (WGS) entry which is preliminary data.</text>
</comment>
<dbReference type="InterPro" id="IPR000086">
    <property type="entry name" value="NUDIX_hydrolase_dom"/>
</dbReference>
<dbReference type="Proteomes" id="UP001597097">
    <property type="component" value="Unassembled WGS sequence"/>
</dbReference>